<protein>
    <submittedName>
        <fullName evidence="2">Uma2 family endonuclease</fullName>
    </submittedName>
</protein>
<dbReference type="PANTHER" id="PTHR35400:SF3">
    <property type="entry name" value="SLL1072 PROTEIN"/>
    <property type="match status" value="1"/>
</dbReference>
<name>A0A7H1Q5A0_9ACTN</name>
<dbReference type="AlphaFoldDB" id="A0A7H1Q5A0"/>
<sequence>MCRDYLIKRSIYAAAQVPAYLIVDPVMAQCVLFTEPTGHGEDADYRCRRITAFGDSTPLEPVGIELDTSRFAVYENVRPHRYP</sequence>
<evidence type="ECO:0000313" key="3">
    <source>
        <dbReference type="Proteomes" id="UP000516422"/>
    </source>
</evidence>
<keyword evidence="2" id="KW-0255">Endonuclease</keyword>
<dbReference type="GO" id="GO:0004519">
    <property type="term" value="F:endonuclease activity"/>
    <property type="evidence" value="ECO:0007669"/>
    <property type="project" value="UniProtKB-KW"/>
</dbReference>
<keyword evidence="2" id="KW-0540">Nuclease</keyword>
<gene>
    <name evidence="2" type="ORF">HEP81_05223</name>
</gene>
<dbReference type="EMBL" id="CP051006">
    <property type="protein sequence ID" value="QNT95480.1"/>
    <property type="molecule type" value="Genomic_DNA"/>
</dbReference>
<accession>A0A7H1Q5A0</accession>
<dbReference type="InterPro" id="IPR008538">
    <property type="entry name" value="Uma2"/>
</dbReference>
<dbReference type="Proteomes" id="UP000516422">
    <property type="component" value="Chromosome"/>
</dbReference>
<proteinExistence type="predicted"/>
<keyword evidence="2" id="KW-0378">Hydrolase</keyword>
<dbReference type="Pfam" id="PF05685">
    <property type="entry name" value="Uma2"/>
    <property type="match status" value="1"/>
</dbReference>
<dbReference type="KEGG" id="sgf:HEP81_05223"/>
<evidence type="ECO:0000259" key="1">
    <source>
        <dbReference type="Pfam" id="PF05685"/>
    </source>
</evidence>
<evidence type="ECO:0000313" key="2">
    <source>
        <dbReference type="EMBL" id="QNT95480.1"/>
    </source>
</evidence>
<dbReference type="PANTHER" id="PTHR35400">
    <property type="entry name" value="SLR1083 PROTEIN"/>
    <property type="match status" value="1"/>
</dbReference>
<organism evidence="2 3">
    <name type="scientific">Streptomyces griseofuscus</name>
    <dbReference type="NCBI Taxonomy" id="146922"/>
    <lineage>
        <taxon>Bacteria</taxon>
        <taxon>Bacillati</taxon>
        <taxon>Actinomycetota</taxon>
        <taxon>Actinomycetes</taxon>
        <taxon>Kitasatosporales</taxon>
        <taxon>Streptomycetaceae</taxon>
        <taxon>Streptomyces</taxon>
    </lineage>
</organism>
<reference evidence="2 3" key="1">
    <citation type="submission" date="2020-04" db="EMBL/GenBank/DDBJ databases">
        <title>Characterization and engineering of Streptomyces griseofuscus DSM40191 as a potential heterologous host for expression of BGCs.</title>
        <authorList>
            <person name="Gren T."/>
            <person name="Whitford C.M."/>
            <person name="Mohite O.S."/>
            <person name="Joergensen T.S."/>
            <person name="Nielsen J.B."/>
            <person name="Lee S.Y."/>
            <person name="Weber T."/>
        </authorList>
    </citation>
    <scope>NUCLEOTIDE SEQUENCE [LARGE SCALE GENOMIC DNA]</scope>
    <source>
        <strain evidence="2 3">DSM 40191</strain>
    </source>
</reference>
<feature type="domain" description="Putative restriction endonuclease" evidence="1">
    <location>
        <begin position="4"/>
        <end position="61"/>
    </location>
</feature>